<accession>A0A075MPT3</accession>
<protein>
    <submittedName>
        <fullName evidence="2">Uncharacterized protein</fullName>
    </submittedName>
</protein>
<gene>
    <name evidence="2" type="ORF">NTE_01062</name>
</gene>
<name>A0A075MPT3_9ARCH</name>
<dbReference type="Proteomes" id="UP000028194">
    <property type="component" value="Chromosome"/>
</dbReference>
<sequence>MLILTVFGTAVVSLDIVVLGQLVDKKLESVMILHDYFTVFAVMSGAGFIGLLAFSSETPQGAVNMLKILSIAAAASVFLIILTETIGYIEYRLPDPDSAKSKIKQTFPFAHEPMFESMEYMGLLGPMWAGLVAYLAWHYNDRMFTDRAVKSTLMAMISLAIMYALFISLMGIVPTKIASVQG</sequence>
<dbReference type="AlphaFoldDB" id="A0A075MPT3"/>
<dbReference type="HOGENOM" id="CLU_1478964_0_0_2"/>
<proteinExistence type="predicted"/>
<feature type="transmembrane region" description="Helical" evidence="1">
    <location>
        <begin position="152"/>
        <end position="173"/>
    </location>
</feature>
<organism evidence="2 3">
    <name type="scientific">Candidatus Nitrososphaera evergladensis SR1</name>
    <dbReference type="NCBI Taxonomy" id="1459636"/>
    <lineage>
        <taxon>Archaea</taxon>
        <taxon>Nitrososphaerota</taxon>
        <taxon>Nitrososphaeria</taxon>
        <taxon>Nitrososphaerales</taxon>
        <taxon>Nitrososphaeraceae</taxon>
        <taxon>Nitrososphaera</taxon>
    </lineage>
</organism>
<keyword evidence="1" id="KW-0472">Membrane</keyword>
<keyword evidence="1" id="KW-0812">Transmembrane</keyword>
<dbReference type="KEGG" id="nev:NTE_01062"/>
<evidence type="ECO:0000313" key="2">
    <source>
        <dbReference type="EMBL" id="AIF83135.1"/>
    </source>
</evidence>
<dbReference type="STRING" id="1459636.NTE_01062"/>
<dbReference type="EMBL" id="CP007174">
    <property type="protein sequence ID" value="AIF83135.1"/>
    <property type="molecule type" value="Genomic_DNA"/>
</dbReference>
<feature type="transmembrane region" description="Helical" evidence="1">
    <location>
        <begin position="36"/>
        <end position="54"/>
    </location>
</feature>
<evidence type="ECO:0000256" key="1">
    <source>
        <dbReference type="SAM" id="Phobius"/>
    </source>
</evidence>
<keyword evidence="3" id="KW-1185">Reference proteome</keyword>
<reference evidence="2 3" key="1">
    <citation type="journal article" date="2014" name="PLoS ONE">
        <title>Genome Sequence of Candidatus Nitrososphaera evergladensis from Group I.1b Enriched from Everglades Soil Reveals Novel Genomic Features of the Ammonia-Oxidizing Archaea.</title>
        <authorList>
            <person name="Zhalnina K.V."/>
            <person name="Dias R."/>
            <person name="Leonard M.T."/>
            <person name="Dorr de Quadros P."/>
            <person name="Camargo F.A."/>
            <person name="Drew J.C."/>
            <person name="Farmerie W.G."/>
            <person name="Daroub S.H."/>
            <person name="Triplett E.W."/>
        </authorList>
    </citation>
    <scope>NUCLEOTIDE SEQUENCE [LARGE SCALE GENOMIC DNA]</scope>
    <source>
        <strain evidence="2 3">SR1</strain>
    </source>
</reference>
<keyword evidence="1" id="KW-1133">Transmembrane helix</keyword>
<feature type="transmembrane region" description="Helical" evidence="1">
    <location>
        <begin position="66"/>
        <end position="89"/>
    </location>
</feature>
<feature type="transmembrane region" description="Helical" evidence="1">
    <location>
        <begin position="120"/>
        <end position="140"/>
    </location>
</feature>
<evidence type="ECO:0000313" key="3">
    <source>
        <dbReference type="Proteomes" id="UP000028194"/>
    </source>
</evidence>